<dbReference type="GO" id="GO:0015074">
    <property type="term" value="P:DNA integration"/>
    <property type="evidence" value="ECO:0007669"/>
    <property type="project" value="InterPro"/>
</dbReference>
<evidence type="ECO:0000259" key="1">
    <source>
        <dbReference type="PROSITE" id="PS50994"/>
    </source>
</evidence>
<keyword evidence="2" id="KW-1185">Reference proteome</keyword>
<dbReference type="PANTHER" id="PTHR37984:SF5">
    <property type="entry name" value="PROTEIN NYNRIN-LIKE"/>
    <property type="match status" value="1"/>
</dbReference>
<dbReference type="Gene3D" id="3.30.420.10">
    <property type="entry name" value="Ribonuclease H-like superfamily/Ribonuclease H"/>
    <property type="match status" value="1"/>
</dbReference>
<proteinExistence type="predicted"/>
<dbReference type="PANTHER" id="PTHR37984">
    <property type="entry name" value="PROTEIN CBG26694"/>
    <property type="match status" value="1"/>
</dbReference>
<evidence type="ECO:0000313" key="3">
    <source>
        <dbReference type="WBParaSite" id="TMUE_2000009019.1"/>
    </source>
</evidence>
<dbReference type="SUPFAM" id="SSF53098">
    <property type="entry name" value="Ribonuclease H-like"/>
    <property type="match status" value="1"/>
</dbReference>
<evidence type="ECO:0000313" key="2">
    <source>
        <dbReference type="Proteomes" id="UP000046395"/>
    </source>
</evidence>
<dbReference type="InterPro" id="IPR036397">
    <property type="entry name" value="RNaseH_sf"/>
</dbReference>
<dbReference type="GO" id="GO:0003676">
    <property type="term" value="F:nucleic acid binding"/>
    <property type="evidence" value="ECO:0007669"/>
    <property type="project" value="InterPro"/>
</dbReference>
<name>A0A5S6QPD4_TRIMR</name>
<dbReference type="InterPro" id="IPR050951">
    <property type="entry name" value="Retrovirus_Pol_polyprotein"/>
</dbReference>
<dbReference type="Pfam" id="PF00665">
    <property type="entry name" value="rve"/>
    <property type="match status" value="1"/>
</dbReference>
<dbReference type="PROSITE" id="PS50994">
    <property type="entry name" value="INTEGRASE"/>
    <property type="match status" value="1"/>
</dbReference>
<organism evidence="2 3">
    <name type="scientific">Trichuris muris</name>
    <name type="common">Mouse whipworm</name>
    <dbReference type="NCBI Taxonomy" id="70415"/>
    <lineage>
        <taxon>Eukaryota</taxon>
        <taxon>Metazoa</taxon>
        <taxon>Ecdysozoa</taxon>
        <taxon>Nematoda</taxon>
        <taxon>Enoplea</taxon>
        <taxon>Dorylaimia</taxon>
        <taxon>Trichinellida</taxon>
        <taxon>Trichuridae</taxon>
        <taxon>Trichuris</taxon>
    </lineage>
</organism>
<dbReference type="AlphaFoldDB" id="A0A5S6QPD4"/>
<reference evidence="3" key="1">
    <citation type="submission" date="2019-12" db="UniProtKB">
        <authorList>
            <consortium name="WormBaseParasite"/>
        </authorList>
    </citation>
    <scope>IDENTIFICATION</scope>
</reference>
<dbReference type="Proteomes" id="UP000046395">
    <property type="component" value="Unassembled WGS sequence"/>
</dbReference>
<dbReference type="InterPro" id="IPR012337">
    <property type="entry name" value="RNaseH-like_sf"/>
</dbReference>
<dbReference type="InterPro" id="IPR001584">
    <property type="entry name" value="Integrase_cat-core"/>
</dbReference>
<protein>
    <submittedName>
        <fullName evidence="3">Integrase catalytic domain-containing protein</fullName>
    </submittedName>
</protein>
<sequence>MDSDIEEMVQTCETCRTVQKNPPRCALKPWLAASTPWERLHIDLPGPVDGRTYLLLVDSYSKWPEVALLGKVTSSCVIDALKTIFSHQGMPAVLVTGNGRQFVSSEFAIFCASNGIRHLTTAPYMPQSNGQVERFVDTFKRALKKKHERQTIKDCIREFLMMYRMMYTTPDHPLQPV</sequence>
<feature type="domain" description="Integrase catalytic" evidence="1">
    <location>
        <begin position="32"/>
        <end position="177"/>
    </location>
</feature>
<dbReference type="STRING" id="70415.A0A5S6QPD4"/>
<dbReference type="WBParaSite" id="TMUE_2000009019.1">
    <property type="protein sequence ID" value="TMUE_2000009019.1"/>
    <property type="gene ID" value="WBGene00300491"/>
</dbReference>
<accession>A0A5S6QPD4</accession>